<dbReference type="Gene3D" id="2.30.30.140">
    <property type="match status" value="1"/>
</dbReference>
<keyword evidence="7" id="KW-1185">Reference proteome</keyword>
<dbReference type="OrthoDB" id="79171at2759"/>
<comment type="similarity">
    <text evidence="2">Belongs to the SMN family.</text>
</comment>
<feature type="compositionally biased region" description="Low complexity" evidence="4">
    <location>
        <begin position="68"/>
        <end position="83"/>
    </location>
</feature>
<dbReference type="PROSITE" id="PS50304">
    <property type="entry name" value="TUDOR"/>
    <property type="match status" value="1"/>
</dbReference>
<dbReference type="SMART" id="SM00333">
    <property type="entry name" value="TUDOR"/>
    <property type="match status" value="1"/>
</dbReference>
<gene>
    <name evidence="6" type="ORF">BDY21DRAFT_366721</name>
</gene>
<evidence type="ECO:0000256" key="3">
    <source>
        <dbReference type="ARBA" id="ARBA00023242"/>
    </source>
</evidence>
<dbReference type="GO" id="GO:0003723">
    <property type="term" value="F:RNA binding"/>
    <property type="evidence" value="ECO:0007669"/>
    <property type="project" value="InterPro"/>
</dbReference>
<evidence type="ECO:0000313" key="7">
    <source>
        <dbReference type="Proteomes" id="UP000799766"/>
    </source>
</evidence>
<protein>
    <recommendedName>
        <fullName evidence="5">Tudor domain-containing protein</fullName>
    </recommendedName>
</protein>
<feature type="compositionally biased region" description="Basic and acidic residues" evidence="4">
    <location>
        <begin position="267"/>
        <end position="295"/>
    </location>
</feature>
<feature type="domain" description="Tudor" evidence="5">
    <location>
        <begin position="115"/>
        <end position="178"/>
    </location>
</feature>
<evidence type="ECO:0000313" key="6">
    <source>
        <dbReference type="EMBL" id="KAF2453717.1"/>
    </source>
</evidence>
<dbReference type="EMBL" id="MU001695">
    <property type="protein sequence ID" value="KAF2453717.1"/>
    <property type="molecule type" value="Genomic_DNA"/>
</dbReference>
<dbReference type="Proteomes" id="UP000799766">
    <property type="component" value="Unassembled WGS sequence"/>
</dbReference>
<evidence type="ECO:0000259" key="5">
    <source>
        <dbReference type="PROSITE" id="PS50304"/>
    </source>
</evidence>
<keyword evidence="3" id="KW-0539">Nucleus</keyword>
<reference evidence="6" key="1">
    <citation type="journal article" date="2020" name="Stud. Mycol.">
        <title>101 Dothideomycetes genomes: a test case for predicting lifestyles and emergence of pathogens.</title>
        <authorList>
            <person name="Haridas S."/>
            <person name="Albert R."/>
            <person name="Binder M."/>
            <person name="Bloem J."/>
            <person name="Labutti K."/>
            <person name="Salamov A."/>
            <person name="Andreopoulos B."/>
            <person name="Baker S."/>
            <person name="Barry K."/>
            <person name="Bills G."/>
            <person name="Bluhm B."/>
            <person name="Cannon C."/>
            <person name="Castanera R."/>
            <person name="Culley D."/>
            <person name="Daum C."/>
            <person name="Ezra D."/>
            <person name="Gonzalez J."/>
            <person name="Henrissat B."/>
            <person name="Kuo A."/>
            <person name="Liang C."/>
            <person name="Lipzen A."/>
            <person name="Lutzoni F."/>
            <person name="Magnuson J."/>
            <person name="Mondo S."/>
            <person name="Nolan M."/>
            <person name="Ohm R."/>
            <person name="Pangilinan J."/>
            <person name="Park H.-J."/>
            <person name="Ramirez L."/>
            <person name="Alfaro M."/>
            <person name="Sun H."/>
            <person name="Tritt A."/>
            <person name="Yoshinaga Y."/>
            <person name="Zwiers L.-H."/>
            <person name="Turgeon B."/>
            <person name="Goodwin S."/>
            <person name="Spatafora J."/>
            <person name="Crous P."/>
            <person name="Grigoriev I."/>
        </authorList>
    </citation>
    <scope>NUCLEOTIDE SEQUENCE</scope>
    <source>
        <strain evidence="6">ATCC 16933</strain>
    </source>
</reference>
<feature type="region of interest" description="Disordered" evidence="4">
    <location>
        <begin position="60"/>
        <end position="122"/>
    </location>
</feature>
<feature type="region of interest" description="Disordered" evidence="4">
    <location>
        <begin position="194"/>
        <end position="223"/>
    </location>
</feature>
<proteinExistence type="inferred from homology"/>
<dbReference type="SUPFAM" id="SSF63748">
    <property type="entry name" value="Tudor/PWWP/MBT"/>
    <property type="match status" value="1"/>
</dbReference>
<evidence type="ECO:0000256" key="1">
    <source>
        <dbReference type="ARBA" id="ARBA00004408"/>
    </source>
</evidence>
<comment type="subcellular location">
    <subcellularLocation>
        <location evidence="1">Nucleus</location>
        <location evidence="1">Cajal body</location>
    </subcellularLocation>
</comment>
<dbReference type="AlphaFoldDB" id="A0A6A6NQB6"/>
<name>A0A6A6NQB6_9PEZI</name>
<dbReference type="GO" id="GO:0015030">
    <property type="term" value="C:Cajal body"/>
    <property type="evidence" value="ECO:0007669"/>
    <property type="project" value="UniProtKB-SubCell"/>
</dbReference>
<dbReference type="InterPro" id="IPR010304">
    <property type="entry name" value="SMN_Tudor"/>
</dbReference>
<organism evidence="6 7">
    <name type="scientific">Lineolata rhizophorae</name>
    <dbReference type="NCBI Taxonomy" id="578093"/>
    <lineage>
        <taxon>Eukaryota</taxon>
        <taxon>Fungi</taxon>
        <taxon>Dikarya</taxon>
        <taxon>Ascomycota</taxon>
        <taxon>Pezizomycotina</taxon>
        <taxon>Dothideomycetes</taxon>
        <taxon>Dothideomycetes incertae sedis</taxon>
        <taxon>Lineolatales</taxon>
        <taxon>Lineolataceae</taxon>
        <taxon>Lineolata</taxon>
    </lineage>
</organism>
<evidence type="ECO:0000256" key="2">
    <source>
        <dbReference type="ARBA" id="ARBA00005371"/>
    </source>
</evidence>
<dbReference type="GO" id="GO:0005737">
    <property type="term" value="C:cytoplasm"/>
    <property type="evidence" value="ECO:0007669"/>
    <property type="project" value="InterPro"/>
</dbReference>
<feature type="region of interest" description="Disordered" evidence="4">
    <location>
        <begin position="265"/>
        <end position="332"/>
    </location>
</feature>
<dbReference type="GO" id="GO:0006397">
    <property type="term" value="P:mRNA processing"/>
    <property type="evidence" value="ECO:0007669"/>
    <property type="project" value="InterPro"/>
</dbReference>
<accession>A0A6A6NQB6</accession>
<sequence>MEAELTELRPSLDEFLQQLEDVNNKLALDPGHGPSLELKAALEEGVAELEPLVKDLESKIAATKKPNSSSVAAPSPSPTVSLEQPPPPPPGARKPFSAPHTPATPNTPIQAGPPKYKVNDSVQARWKTGDRQFYPARITSITGSTSDPIYYVVFKGYGNTETLRSADIRPISGHKTQQNQTSANMGAEVDPTVAATASAGGAGMKRKAEEPLGASTAPGRGSSNVISAAASIDPALASAAKNKNNGDAVAMNKHANRAQKIPRKVKATKELEKSKSKWEEFRSKGPGKVKKDSMFRVDPSVNARVGFTGSGASARKDAHRSRHVYEQRKDED</sequence>
<dbReference type="InterPro" id="IPR002999">
    <property type="entry name" value="Tudor"/>
</dbReference>
<dbReference type="Pfam" id="PF06003">
    <property type="entry name" value="SMN_Tudor"/>
    <property type="match status" value="1"/>
</dbReference>
<feature type="compositionally biased region" description="Basic and acidic residues" evidence="4">
    <location>
        <begin position="323"/>
        <end position="332"/>
    </location>
</feature>
<dbReference type="CDD" id="cd20446">
    <property type="entry name" value="Tudor_SpSPF30-like"/>
    <property type="match status" value="1"/>
</dbReference>
<evidence type="ECO:0000256" key="4">
    <source>
        <dbReference type="SAM" id="MobiDB-lite"/>
    </source>
</evidence>